<dbReference type="Proteomes" id="UP000787472">
    <property type="component" value="Unassembled WGS sequence"/>
</dbReference>
<dbReference type="RefSeq" id="WP_167182856.1">
    <property type="nucleotide sequence ID" value="NZ_JAAONZ010000003.1"/>
</dbReference>
<organism evidence="1 2">
    <name type="scientific">Pseudomaricurvus hydrocarbonicus</name>
    <dbReference type="NCBI Taxonomy" id="1470433"/>
    <lineage>
        <taxon>Bacteria</taxon>
        <taxon>Pseudomonadati</taxon>
        <taxon>Pseudomonadota</taxon>
        <taxon>Gammaproteobacteria</taxon>
        <taxon>Cellvibrionales</taxon>
        <taxon>Cellvibrionaceae</taxon>
        <taxon>Pseudomaricurvus</taxon>
    </lineage>
</organism>
<evidence type="ECO:0000313" key="1">
    <source>
        <dbReference type="EMBL" id="NHO64980.1"/>
    </source>
</evidence>
<dbReference type="InterPro" id="IPR036709">
    <property type="entry name" value="Autotransporte_beta_dom_sf"/>
</dbReference>
<name>A0A9E5JUU1_9GAMM</name>
<proteinExistence type="predicted"/>
<dbReference type="AlphaFoldDB" id="A0A9E5JUU1"/>
<dbReference type="EMBL" id="JAAONZ010000003">
    <property type="protein sequence ID" value="NHO64980.1"/>
    <property type="molecule type" value="Genomic_DNA"/>
</dbReference>
<reference evidence="1" key="1">
    <citation type="submission" date="2020-03" db="EMBL/GenBank/DDBJ databases">
        <authorList>
            <person name="Guo F."/>
        </authorList>
    </citation>
    <scope>NUCLEOTIDE SEQUENCE</scope>
    <source>
        <strain evidence="1">JCM 30134</strain>
    </source>
</reference>
<sequence length="244" mass="27152">MRNMLRGVTPHGVWLWLLTGGLLAAATVVQAGSKDDPLLSSLRVTQLEARDGEDGNPGVLEADAWLGYDLQKLWLKVDAERVAGITEEAQVQALYSRAVAPFWDLQLGLRKDFQPTPDRSWAVLGVQGMAPYRFEIDAALFLGESGRTGLRLNVEYELLLTQRLILTPEAELNLYGQNDEAVGAGAGLSASEIGLRLRYEIRREFAPYMGVNWSKKYGTTADYAKAEGEATDDWQWVVGVRFWF</sequence>
<gene>
    <name evidence="1" type="ORF">G8770_05420</name>
</gene>
<keyword evidence="2" id="KW-1185">Reference proteome</keyword>
<dbReference type="GO" id="GO:0009279">
    <property type="term" value="C:cell outer membrane"/>
    <property type="evidence" value="ECO:0007669"/>
    <property type="project" value="InterPro"/>
</dbReference>
<evidence type="ECO:0000313" key="2">
    <source>
        <dbReference type="Proteomes" id="UP000787472"/>
    </source>
</evidence>
<dbReference type="SUPFAM" id="SSF103515">
    <property type="entry name" value="Autotransporter"/>
    <property type="match status" value="1"/>
</dbReference>
<protein>
    <submittedName>
        <fullName evidence="1">Copper resistance protein B</fullName>
    </submittedName>
</protein>
<accession>A0A9E5JUU1</accession>
<dbReference type="InterPro" id="IPR007939">
    <property type="entry name" value="Cu-R_B_prcur"/>
</dbReference>
<dbReference type="Pfam" id="PF05275">
    <property type="entry name" value="CopB"/>
    <property type="match status" value="1"/>
</dbReference>
<dbReference type="GO" id="GO:0005507">
    <property type="term" value="F:copper ion binding"/>
    <property type="evidence" value="ECO:0007669"/>
    <property type="project" value="InterPro"/>
</dbReference>
<dbReference type="GO" id="GO:0006878">
    <property type="term" value="P:intracellular copper ion homeostasis"/>
    <property type="evidence" value="ECO:0007669"/>
    <property type="project" value="InterPro"/>
</dbReference>
<comment type="caution">
    <text evidence="1">The sequence shown here is derived from an EMBL/GenBank/DDBJ whole genome shotgun (WGS) entry which is preliminary data.</text>
</comment>